<organism evidence="5 6">
    <name type="scientific">Digitaria exilis</name>
    <dbReference type="NCBI Taxonomy" id="1010633"/>
    <lineage>
        <taxon>Eukaryota</taxon>
        <taxon>Viridiplantae</taxon>
        <taxon>Streptophyta</taxon>
        <taxon>Embryophyta</taxon>
        <taxon>Tracheophyta</taxon>
        <taxon>Spermatophyta</taxon>
        <taxon>Magnoliopsida</taxon>
        <taxon>Liliopsida</taxon>
        <taxon>Poales</taxon>
        <taxon>Poaceae</taxon>
        <taxon>PACMAD clade</taxon>
        <taxon>Panicoideae</taxon>
        <taxon>Panicodae</taxon>
        <taxon>Paniceae</taxon>
        <taxon>Anthephorinae</taxon>
        <taxon>Digitaria</taxon>
    </lineage>
</organism>
<sequence>MPMDPRSGFCPSTRTFRSLRPPLPLPPEDAPFSFPSFAVSRLPSPLPAHPAFLDASTGAELSFPALLARVRSLAAALCGALGVAKGDVALVLAPPSLHVPVVYLAVLSLGVIVSPFSPLSTAADVARAVDLCGSSFVFATAGTVGKLPAGRKMTVVLLDSPQFESLLHGHEGVVGADGGPLSPAVEVRLSDVAAISYSSGTTTGRTKAVAQSHRRLIASSLQSSAAPGGHVVTLLGVPMFHSYGFHMLMRGVLMAETTAVVTAPRGGGGAAAVVAAAARCGATQMFVAPPVVVAMARRGGVGPEGFPDLVRVVCGGAALSSAAASAFHERFPDVELSLALGSTEGGIISNMVGRHECHRIKSIGRLCSGVEAKVVDIINGELLSTTSPVMFSFPECPLYPQA</sequence>
<dbReference type="SUPFAM" id="SSF56801">
    <property type="entry name" value="Acetyl-CoA synthetase-like"/>
    <property type="match status" value="1"/>
</dbReference>
<dbReference type="Pfam" id="PF00501">
    <property type="entry name" value="AMP-binding"/>
    <property type="match status" value="1"/>
</dbReference>
<keyword evidence="1" id="KW-0436">Ligase</keyword>
<keyword evidence="6" id="KW-1185">Reference proteome</keyword>
<evidence type="ECO:0000313" key="6">
    <source>
        <dbReference type="Proteomes" id="UP000636709"/>
    </source>
</evidence>
<proteinExistence type="predicted"/>
<keyword evidence="3" id="KW-0067">ATP-binding</keyword>
<evidence type="ECO:0000313" key="5">
    <source>
        <dbReference type="EMBL" id="KAF8722257.1"/>
    </source>
</evidence>
<dbReference type="OrthoDB" id="678417at2759"/>
<evidence type="ECO:0000259" key="4">
    <source>
        <dbReference type="Pfam" id="PF00501"/>
    </source>
</evidence>
<comment type="caution">
    <text evidence="5">The sequence shown here is derived from an EMBL/GenBank/DDBJ whole genome shotgun (WGS) entry which is preliminary data.</text>
</comment>
<dbReference type="PANTHER" id="PTHR24096">
    <property type="entry name" value="LONG-CHAIN-FATTY-ACID--COA LIGASE"/>
    <property type="match status" value="1"/>
</dbReference>
<feature type="domain" description="AMP-dependent synthetase/ligase" evidence="4">
    <location>
        <begin position="47"/>
        <end position="383"/>
    </location>
</feature>
<evidence type="ECO:0000256" key="1">
    <source>
        <dbReference type="ARBA" id="ARBA00022598"/>
    </source>
</evidence>
<evidence type="ECO:0000256" key="2">
    <source>
        <dbReference type="ARBA" id="ARBA00022741"/>
    </source>
</evidence>
<gene>
    <name evidence="5" type="ORF">HU200_022567</name>
</gene>
<protein>
    <recommendedName>
        <fullName evidence="4">AMP-dependent synthetase/ligase domain-containing protein</fullName>
    </recommendedName>
</protein>
<dbReference type="Gene3D" id="3.40.50.12780">
    <property type="entry name" value="N-terminal domain of ligase-like"/>
    <property type="match status" value="1"/>
</dbReference>
<dbReference type="EMBL" id="JACEFO010001675">
    <property type="protein sequence ID" value="KAF8722257.1"/>
    <property type="molecule type" value="Genomic_DNA"/>
</dbReference>
<evidence type="ECO:0000256" key="3">
    <source>
        <dbReference type="ARBA" id="ARBA00022840"/>
    </source>
</evidence>
<dbReference type="GO" id="GO:0005524">
    <property type="term" value="F:ATP binding"/>
    <property type="evidence" value="ECO:0007669"/>
    <property type="project" value="UniProtKB-KW"/>
</dbReference>
<dbReference type="AlphaFoldDB" id="A0A835C4Z0"/>
<dbReference type="GO" id="GO:0016405">
    <property type="term" value="F:CoA-ligase activity"/>
    <property type="evidence" value="ECO:0007669"/>
    <property type="project" value="TreeGrafter"/>
</dbReference>
<accession>A0A835C4Z0</accession>
<name>A0A835C4Z0_9POAL</name>
<keyword evidence="2" id="KW-0547">Nucleotide-binding</keyword>
<dbReference type="GO" id="GO:0016878">
    <property type="term" value="F:acid-thiol ligase activity"/>
    <property type="evidence" value="ECO:0007669"/>
    <property type="project" value="UniProtKB-ARBA"/>
</dbReference>
<reference evidence="5" key="1">
    <citation type="submission" date="2020-07" db="EMBL/GenBank/DDBJ databases">
        <title>Genome sequence and genetic diversity analysis of an under-domesticated orphan crop, white fonio (Digitaria exilis).</title>
        <authorList>
            <person name="Bennetzen J.L."/>
            <person name="Chen S."/>
            <person name="Ma X."/>
            <person name="Wang X."/>
            <person name="Yssel A.E.J."/>
            <person name="Chaluvadi S.R."/>
            <person name="Johnson M."/>
            <person name="Gangashetty P."/>
            <person name="Hamidou F."/>
            <person name="Sanogo M.D."/>
            <person name="Zwaenepoel A."/>
            <person name="Wallace J."/>
            <person name="Van De Peer Y."/>
            <person name="Van Deynze A."/>
        </authorList>
    </citation>
    <scope>NUCLEOTIDE SEQUENCE</scope>
    <source>
        <tissue evidence="5">Leaves</tissue>
    </source>
</reference>
<dbReference type="Proteomes" id="UP000636709">
    <property type="component" value="Unassembled WGS sequence"/>
</dbReference>
<dbReference type="InterPro" id="IPR000873">
    <property type="entry name" value="AMP-dep_synth/lig_dom"/>
</dbReference>
<dbReference type="PANTHER" id="PTHR24096:SF346">
    <property type="entry name" value="4-COUMARATE--COA LIGASE-LIKE 7"/>
    <property type="match status" value="1"/>
</dbReference>
<dbReference type="InterPro" id="IPR042099">
    <property type="entry name" value="ANL_N_sf"/>
</dbReference>